<feature type="domain" description="Ig-like" evidence="2">
    <location>
        <begin position="21"/>
        <end position="69"/>
    </location>
</feature>
<dbReference type="InterPro" id="IPR036179">
    <property type="entry name" value="Ig-like_dom_sf"/>
</dbReference>
<evidence type="ECO:0000259" key="2">
    <source>
        <dbReference type="PROSITE" id="PS50835"/>
    </source>
</evidence>
<dbReference type="PROSITE" id="PS50835">
    <property type="entry name" value="IG_LIKE"/>
    <property type="match status" value="1"/>
</dbReference>
<dbReference type="EMBL" id="SEYY01000732">
    <property type="protein sequence ID" value="KAB7506593.1"/>
    <property type="molecule type" value="Genomic_DNA"/>
</dbReference>
<evidence type="ECO:0000313" key="3">
    <source>
        <dbReference type="EMBL" id="KAB7506593.1"/>
    </source>
</evidence>
<proteinExistence type="predicted"/>
<dbReference type="AlphaFoldDB" id="A0A5N5TKA0"/>
<feature type="signal peptide" evidence="1">
    <location>
        <begin position="1"/>
        <end position="20"/>
    </location>
</feature>
<name>A0A5N5TKA0_9CRUS</name>
<evidence type="ECO:0000313" key="4">
    <source>
        <dbReference type="Proteomes" id="UP000326759"/>
    </source>
</evidence>
<dbReference type="Pfam" id="PF13927">
    <property type="entry name" value="Ig_3"/>
    <property type="match status" value="1"/>
</dbReference>
<evidence type="ECO:0000256" key="1">
    <source>
        <dbReference type="SAM" id="SignalP"/>
    </source>
</evidence>
<dbReference type="Proteomes" id="UP000326759">
    <property type="component" value="Unassembled WGS sequence"/>
</dbReference>
<dbReference type="OrthoDB" id="10012075at2759"/>
<keyword evidence="4" id="KW-1185">Reference proteome</keyword>
<sequence length="91" mass="10357">MKNPVILLSIYLYLPIYTKAPSVSRLRDDSVVRGHTANLTCTFDGSPAPTVTWLKDGKVINQRTSPTTNIRIYTRRIRIKPRTSKLISKLE</sequence>
<organism evidence="3 4">
    <name type="scientific">Armadillidium nasatum</name>
    <dbReference type="NCBI Taxonomy" id="96803"/>
    <lineage>
        <taxon>Eukaryota</taxon>
        <taxon>Metazoa</taxon>
        <taxon>Ecdysozoa</taxon>
        <taxon>Arthropoda</taxon>
        <taxon>Crustacea</taxon>
        <taxon>Multicrustacea</taxon>
        <taxon>Malacostraca</taxon>
        <taxon>Eumalacostraca</taxon>
        <taxon>Peracarida</taxon>
        <taxon>Isopoda</taxon>
        <taxon>Oniscidea</taxon>
        <taxon>Crinocheta</taxon>
        <taxon>Armadillidiidae</taxon>
        <taxon>Armadillidium</taxon>
    </lineage>
</organism>
<dbReference type="Gene3D" id="2.60.40.10">
    <property type="entry name" value="Immunoglobulins"/>
    <property type="match status" value="1"/>
</dbReference>
<dbReference type="SUPFAM" id="SSF48726">
    <property type="entry name" value="Immunoglobulin"/>
    <property type="match status" value="1"/>
</dbReference>
<keyword evidence="1" id="KW-0732">Signal</keyword>
<gene>
    <name evidence="3" type="ORF">Anas_07123</name>
</gene>
<dbReference type="InterPro" id="IPR007110">
    <property type="entry name" value="Ig-like_dom"/>
</dbReference>
<protein>
    <recommendedName>
        <fullName evidence="2">Ig-like domain-containing protein</fullName>
    </recommendedName>
</protein>
<feature type="chain" id="PRO_5024441888" description="Ig-like domain-containing protein" evidence="1">
    <location>
        <begin position="21"/>
        <end position="91"/>
    </location>
</feature>
<accession>A0A5N5TKA0</accession>
<reference evidence="3 4" key="1">
    <citation type="journal article" date="2019" name="PLoS Biol.">
        <title>Sex chromosomes control vertical transmission of feminizing Wolbachia symbionts in an isopod.</title>
        <authorList>
            <person name="Becking T."/>
            <person name="Chebbi M.A."/>
            <person name="Giraud I."/>
            <person name="Moumen B."/>
            <person name="Laverre T."/>
            <person name="Caubet Y."/>
            <person name="Peccoud J."/>
            <person name="Gilbert C."/>
            <person name="Cordaux R."/>
        </authorList>
    </citation>
    <scope>NUCLEOTIDE SEQUENCE [LARGE SCALE GENOMIC DNA]</scope>
    <source>
        <strain evidence="3">ANa2</strain>
        <tissue evidence="3">Whole body excluding digestive tract and cuticle</tissue>
    </source>
</reference>
<dbReference type="InterPro" id="IPR013783">
    <property type="entry name" value="Ig-like_fold"/>
</dbReference>
<comment type="caution">
    <text evidence="3">The sequence shown here is derived from an EMBL/GenBank/DDBJ whole genome shotgun (WGS) entry which is preliminary data.</text>
</comment>